<name>A0A853CU57_9MICO</name>
<organism evidence="1 2">
    <name type="scientific">Leifsonia shinshuensis</name>
    <dbReference type="NCBI Taxonomy" id="150026"/>
    <lineage>
        <taxon>Bacteria</taxon>
        <taxon>Bacillati</taxon>
        <taxon>Actinomycetota</taxon>
        <taxon>Actinomycetes</taxon>
        <taxon>Micrococcales</taxon>
        <taxon>Microbacteriaceae</taxon>
        <taxon>Leifsonia</taxon>
    </lineage>
</organism>
<reference evidence="1 2" key="1">
    <citation type="submission" date="2020-07" db="EMBL/GenBank/DDBJ databases">
        <title>Sequencing the genomes of 1000 actinobacteria strains.</title>
        <authorList>
            <person name="Klenk H.-P."/>
        </authorList>
    </citation>
    <scope>NUCLEOTIDE SEQUENCE [LARGE SCALE GENOMIC DNA]</scope>
    <source>
        <strain evidence="1 2">DSM 15165</strain>
    </source>
</reference>
<proteinExistence type="predicted"/>
<evidence type="ECO:0000313" key="1">
    <source>
        <dbReference type="EMBL" id="NYJ22724.1"/>
    </source>
</evidence>
<accession>A0A853CU57</accession>
<dbReference type="RefSeq" id="WP_179604741.1">
    <property type="nucleotide sequence ID" value="NZ_BAABEH010000001.1"/>
</dbReference>
<dbReference type="Proteomes" id="UP000578352">
    <property type="component" value="Unassembled WGS sequence"/>
</dbReference>
<gene>
    <name evidence="1" type="ORF">HNR13_001011</name>
</gene>
<evidence type="ECO:0000313" key="2">
    <source>
        <dbReference type="Proteomes" id="UP000578352"/>
    </source>
</evidence>
<comment type="caution">
    <text evidence="1">The sequence shown here is derived from an EMBL/GenBank/DDBJ whole genome shotgun (WGS) entry which is preliminary data.</text>
</comment>
<sequence>MNTQLTARTITEARLDAAEVAELSTRPQGAGPKVVLQAEGLGSPTQWTSQFPTAAERIVVEYGPAGRRSERAWTLSAQTGSTRYYTLAHDTDGGYVSR</sequence>
<dbReference type="EMBL" id="JACCFL010000001">
    <property type="protein sequence ID" value="NYJ22724.1"/>
    <property type="molecule type" value="Genomic_DNA"/>
</dbReference>
<dbReference type="AlphaFoldDB" id="A0A853CU57"/>
<protein>
    <submittedName>
        <fullName evidence="1">Uncharacterized protein</fullName>
    </submittedName>
</protein>